<gene>
    <name evidence="3" type="ORF">GIB67_023053</name>
</gene>
<dbReference type="InterPro" id="IPR003676">
    <property type="entry name" value="SAUR_fam"/>
</dbReference>
<keyword evidence="4" id="KW-1185">Reference proteome</keyword>
<protein>
    <recommendedName>
        <fullName evidence="2">Retrotransposon gag domain-containing protein</fullName>
    </recommendedName>
</protein>
<evidence type="ECO:0000259" key="2">
    <source>
        <dbReference type="Pfam" id="PF03732"/>
    </source>
</evidence>
<dbReference type="Pfam" id="PF02519">
    <property type="entry name" value="Auxin_inducible"/>
    <property type="match status" value="1"/>
</dbReference>
<organism evidence="3 4">
    <name type="scientific">Kingdonia uniflora</name>
    <dbReference type="NCBI Taxonomy" id="39325"/>
    <lineage>
        <taxon>Eukaryota</taxon>
        <taxon>Viridiplantae</taxon>
        <taxon>Streptophyta</taxon>
        <taxon>Embryophyta</taxon>
        <taxon>Tracheophyta</taxon>
        <taxon>Spermatophyta</taxon>
        <taxon>Magnoliopsida</taxon>
        <taxon>Ranunculales</taxon>
        <taxon>Circaeasteraceae</taxon>
        <taxon>Kingdonia</taxon>
    </lineage>
</organism>
<dbReference type="EMBL" id="JACGCM010002426">
    <property type="protein sequence ID" value="KAF6139957.1"/>
    <property type="molecule type" value="Genomic_DNA"/>
</dbReference>
<comment type="caution">
    <text evidence="3">The sequence shown here is derived from an EMBL/GenBank/DDBJ whole genome shotgun (WGS) entry which is preliminary data.</text>
</comment>
<accession>A0A7J7LBC5</accession>
<evidence type="ECO:0000313" key="4">
    <source>
        <dbReference type="Proteomes" id="UP000541444"/>
    </source>
</evidence>
<feature type="domain" description="Retrotransposon gag" evidence="2">
    <location>
        <begin position="155"/>
        <end position="248"/>
    </location>
</feature>
<dbReference type="PANTHER" id="PTHR31929">
    <property type="entry name" value="SAUR-LIKE AUXIN-RESPONSIVE PROTEIN FAMILY-RELATED"/>
    <property type="match status" value="1"/>
</dbReference>
<dbReference type="Proteomes" id="UP000541444">
    <property type="component" value="Unassembled WGS sequence"/>
</dbReference>
<dbReference type="AlphaFoldDB" id="A0A7J7LBC5"/>
<proteinExistence type="inferred from homology"/>
<reference evidence="3 4" key="1">
    <citation type="journal article" date="2020" name="IScience">
        <title>Genome Sequencing of the Endangered Kingdonia uniflora (Circaeasteraceae, Ranunculales) Reveals Potential Mechanisms of Evolutionary Specialization.</title>
        <authorList>
            <person name="Sun Y."/>
            <person name="Deng T."/>
            <person name="Zhang A."/>
            <person name="Moore M.J."/>
            <person name="Landis J.B."/>
            <person name="Lin N."/>
            <person name="Zhang H."/>
            <person name="Zhang X."/>
            <person name="Huang J."/>
            <person name="Zhang X."/>
            <person name="Sun H."/>
            <person name="Wang H."/>
        </authorList>
    </citation>
    <scope>NUCLEOTIDE SEQUENCE [LARGE SCALE GENOMIC DNA]</scope>
    <source>
        <strain evidence="3">TB1705</strain>
        <tissue evidence="3">Leaf</tissue>
    </source>
</reference>
<dbReference type="OrthoDB" id="1934742at2759"/>
<dbReference type="InterPro" id="IPR005162">
    <property type="entry name" value="Retrotrans_gag_dom"/>
</dbReference>
<name>A0A7J7LBC5_9MAGN</name>
<sequence length="276" mass="32174">MSHAKQILQRSLFASTTATNVPKGHFAVYVGLSQKKRFVVPLSYLNHPSFQDLLSQTEEEFGFVHPMGGLTKKGVTEEENDEEKNKDYSDAESVKEKLVIGNSMNLTGNLQIDFKIKISVFDGSIDAEKFDNWLDRLEIYFSVYKYSNAQKICFLTLKFASHALTLCKSYKNCHIDKSLSWKEFKILVRKQYYPIGYEQERWFKWYHLRQKHGKSIQEYTMTFHNQALGFDIDVDEYKVFMKYMVGLSESIRRELKLFIVAYIEDATVKAIVIDGK</sequence>
<evidence type="ECO:0000256" key="1">
    <source>
        <dbReference type="ARBA" id="ARBA00006974"/>
    </source>
</evidence>
<dbReference type="GO" id="GO:0009733">
    <property type="term" value="P:response to auxin"/>
    <property type="evidence" value="ECO:0007669"/>
    <property type="project" value="InterPro"/>
</dbReference>
<comment type="similarity">
    <text evidence="1">Belongs to the ARG7 family.</text>
</comment>
<dbReference type="Pfam" id="PF03732">
    <property type="entry name" value="Retrotrans_gag"/>
    <property type="match status" value="1"/>
</dbReference>
<evidence type="ECO:0000313" key="3">
    <source>
        <dbReference type="EMBL" id="KAF6139957.1"/>
    </source>
</evidence>